<dbReference type="InterPro" id="IPR029052">
    <property type="entry name" value="Metallo-depent_PP-like"/>
</dbReference>
<proteinExistence type="predicted"/>
<gene>
    <name evidence="2" type="ORF">PEV8663_01842</name>
</gene>
<reference evidence="2 3" key="1">
    <citation type="submission" date="2017-05" db="EMBL/GenBank/DDBJ databases">
        <authorList>
            <person name="Song R."/>
            <person name="Chenine A.L."/>
            <person name="Ruprecht R.M."/>
        </authorList>
    </citation>
    <scope>NUCLEOTIDE SEQUENCE [LARGE SCALE GENOMIC DNA]</scope>
    <source>
        <strain evidence="2 3">CECT 8663</strain>
    </source>
</reference>
<sequence length="247" mass="27215">MPEPVFVVGDIHGQLDQLSSALEMIDRDDCAGAPVVFVGDYIDRGPDSGAVIETLMRGQAEGKNWTCLLGNHDDYLVRFVGPTPNFPEDGSHTRWLLPQIGGFETLASYGVDVTAQDDNETLRAKALQAIPEEHVTWLSGLPRLYETEDHIFAHAGIRPGVELGAQDPEDLIWIRQEFLNDPRDHGRLVVHGHTAIKVPEHRGNRVNVDGGAGFGRPLYPVLLIGRDAFLLGPFGRRHLEPLPSLVL</sequence>
<protein>
    <submittedName>
        <fullName evidence="2">Diadenosine tetraphosphatase</fullName>
    </submittedName>
</protein>
<dbReference type="SUPFAM" id="SSF56300">
    <property type="entry name" value="Metallo-dependent phosphatases"/>
    <property type="match status" value="1"/>
</dbReference>
<dbReference type="Proteomes" id="UP000220836">
    <property type="component" value="Unassembled WGS sequence"/>
</dbReference>
<feature type="domain" description="Calcineurin-like phosphoesterase" evidence="1">
    <location>
        <begin position="4"/>
        <end position="195"/>
    </location>
</feature>
<dbReference type="GO" id="GO:0016791">
    <property type="term" value="F:phosphatase activity"/>
    <property type="evidence" value="ECO:0007669"/>
    <property type="project" value="TreeGrafter"/>
</dbReference>
<accession>A0A238KBZ7</accession>
<dbReference type="CDD" id="cd00144">
    <property type="entry name" value="MPP_PPP_family"/>
    <property type="match status" value="1"/>
</dbReference>
<keyword evidence="3" id="KW-1185">Reference proteome</keyword>
<dbReference type="InterPro" id="IPR006186">
    <property type="entry name" value="Ser/Thr-sp_prot-phosphatase"/>
</dbReference>
<dbReference type="InterPro" id="IPR004843">
    <property type="entry name" value="Calcineurin-like_PHP"/>
</dbReference>
<dbReference type="GO" id="GO:0005737">
    <property type="term" value="C:cytoplasm"/>
    <property type="evidence" value="ECO:0007669"/>
    <property type="project" value="TreeGrafter"/>
</dbReference>
<dbReference type="EMBL" id="FXYH01000005">
    <property type="protein sequence ID" value="SMX39722.1"/>
    <property type="molecule type" value="Genomic_DNA"/>
</dbReference>
<evidence type="ECO:0000259" key="1">
    <source>
        <dbReference type="Pfam" id="PF00149"/>
    </source>
</evidence>
<dbReference type="Gene3D" id="3.60.21.10">
    <property type="match status" value="1"/>
</dbReference>
<name>A0A238KBZ7_9RHOB</name>
<dbReference type="RefSeq" id="WP_097804333.1">
    <property type="nucleotide sequence ID" value="NZ_FXYH01000005.1"/>
</dbReference>
<dbReference type="InterPro" id="IPR050126">
    <property type="entry name" value="Ap4A_hydrolase"/>
</dbReference>
<dbReference type="PANTHER" id="PTHR42850">
    <property type="entry name" value="METALLOPHOSPHOESTERASE"/>
    <property type="match status" value="1"/>
</dbReference>
<dbReference type="OrthoDB" id="9807890at2"/>
<evidence type="ECO:0000313" key="3">
    <source>
        <dbReference type="Proteomes" id="UP000220836"/>
    </source>
</evidence>
<dbReference type="AlphaFoldDB" id="A0A238KBZ7"/>
<evidence type="ECO:0000313" key="2">
    <source>
        <dbReference type="EMBL" id="SMX39722.1"/>
    </source>
</evidence>
<dbReference type="Pfam" id="PF00149">
    <property type="entry name" value="Metallophos"/>
    <property type="match status" value="1"/>
</dbReference>
<dbReference type="PANTHER" id="PTHR42850:SF4">
    <property type="entry name" value="ZINC-DEPENDENT ENDOPOLYPHOSPHATASE"/>
    <property type="match status" value="1"/>
</dbReference>
<dbReference type="GO" id="GO:0110154">
    <property type="term" value="P:RNA decapping"/>
    <property type="evidence" value="ECO:0007669"/>
    <property type="project" value="TreeGrafter"/>
</dbReference>
<dbReference type="GO" id="GO:0008803">
    <property type="term" value="F:bis(5'-nucleosyl)-tetraphosphatase (symmetrical) activity"/>
    <property type="evidence" value="ECO:0007669"/>
    <property type="project" value="TreeGrafter"/>
</dbReference>
<organism evidence="2 3">
    <name type="scientific">Pelagimonas varians</name>
    <dbReference type="NCBI Taxonomy" id="696760"/>
    <lineage>
        <taxon>Bacteria</taxon>
        <taxon>Pseudomonadati</taxon>
        <taxon>Pseudomonadota</taxon>
        <taxon>Alphaproteobacteria</taxon>
        <taxon>Rhodobacterales</taxon>
        <taxon>Roseobacteraceae</taxon>
        <taxon>Pelagimonas</taxon>
    </lineage>
</organism>
<dbReference type="PRINTS" id="PR00114">
    <property type="entry name" value="STPHPHTASE"/>
</dbReference>